<dbReference type="Pfam" id="PF03279">
    <property type="entry name" value="Lip_A_acyltrans"/>
    <property type="match status" value="1"/>
</dbReference>
<reference evidence="7 8" key="1">
    <citation type="submission" date="2019-07" db="EMBL/GenBank/DDBJ databases">
        <title>Draft genome for Aliikangiella sp. M105.</title>
        <authorList>
            <person name="Wang G."/>
        </authorList>
    </citation>
    <scope>NUCLEOTIDE SEQUENCE [LARGE SCALE GENOMIC DNA]</scope>
    <source>
        <strain evidence="7 8">M105</strain>
    </source>
</reference>
<evidence type="ECO:0000256" key="6">
    <source>
        <dbReference type="ARBA" id="ARBA00023315"/>
    </source>
</evidence>
<keyword evidence="3" id="KW-0997">Cell inner membrane</keyword>
<dbReference type="RefSeq" id="WP_142893131.1">
    <property type="nucleotide sequence ID" value="NZ_ML660162.1"/>
</dbReference>
<protein>
    <recommendedName>
        <fullName evidence="9">Lipid A biosynthesis acyltransferase</fullName>
    </recommendedName>
</protein>
<dbReference type="GO" id="GO:0009247">
    <property type="term" value="P:glycolipid biosynthetic process"/>
    <property type="evidence" value="ECO:0007669"/>
    <property type="project" value="UniProtKB-ARBA"/>
</dbReference>
<dbReference type="CDD" id="cd07984">
    <property type="entry name" value="LPLAT_LABLAT-like"/>
    <property type="match status" value="1"/>
</dbReference>
<dbReference type="InterPro" id="IPR004960">
    <property type="entry name" value="LipA_acyltrans"/>
</dbReference>
<evidence type="ECO:0000313" key="7">
    <source>
        <dbReference type="EMBL" id="TQV88623.1"/>
    </source>
</evidence>
<dbReference type="OrthoDB" id="9803456at2"/>
<evidence type="ECO:0000256" key="5">
    <source>
        <dbReference type="ARBA" id="ARBA00023136"/>
    </source>
</evidence>
<evidence type="ECO:0000256" key="2">
    <source>
        <dbReference type="ARBA" id="ARBA00022475"/>
    </source>
</evidence>
<proteinExistence type="predicted"/>
<dbReference type="EMBL" id="VIKS01000004">
    <property type="protein sequence ID" value="TQV88623.1"/>
    <property type="molecule type" value="Genomic_DNA"/>
</dbReference>
<evidence type="ECO:0008006" key="9">
    <source>
        <dbReference type="Google" id="ProtNLM"/>
    </source>
</evidence>
<dbReference type="AlphaFoldDB" id="A0A545UGU1"/>
<evidence type="ECO:0000256" key="4">
    <source>
        <dbReference type="ARBA" id="ARBA00022679"/>
    </source>
</evidence>
<comment type="caution">
    <text evidence="7">The sequence shown here is derived from an EMBL/GenBank/DDBJ whole genome shotgun (WGS) entry which is preliminary data.</text>
</comment>
<keyword evidence="8" id="KW-1185">Reference proteome</keyword>
<comment type="subcellular location">
    <subcellularLocation>
        <location evidence="1">Cell inner membrane</location>
    </subcellularLocation>
</comment>
<keyword evidence="6" id="KW-0012">Acyltransferase</keyword>
<dbReference type="PANTHER" id="PTHR30606:SF10">
    <property type="entry name" value="PHOSPHATIDYLINOSITOL MANNOSIDE ACYLTRANSFERASE"/>
    <property type="match status" value="1"/>
</dbReference>
<sequence length="287" mass="33073">MKVVLVCSYRLPRMIVTGLSRFFAYAGYWLNSKNSQTVLTNLKLCFPALEKRERRTLARQVVAESALMYGEVVDAWMGSKQEIESKIFEINGQNILEECRQAEKPIIVAVPHIGNWEYFWHWLQLNYTAISMYSPAKFDLLDEVMFKARTKFGGKPFATDPKGIMGLLRALKKGGIMMILPDQAPREGAGVYTPFFGYPAYTMTLLHKFIGKTGAQLLFGSCIRLKDGKGFSINIEKADFPFEKREIDPFNLAMNQQIEKIIERNPEQYQWSYKRFKRQSNGITPYQ</sequence>
<gene>
    <name evidence="7" type="ORF">FLL46_08905</name>
</gene>
<dbReference type="PIRSF" id="PIRSF026649">
    <property type="entry name" value="MsbB"/>
    <property type="match status" value="1"/>
</dbReference>
<name>A0A545UGU1_9GAMM</name>
<dbReference type="PANTHER" id="PTHR30606">
    <property type="entry name" value="LIPID A BIOSYNTHESIS LAUROYL ACYLTRANSFERASE"/>
    <property type="match status" value="1"/>
</dbReference>
<evidence type="ECO:0000256" key="1">
    <source>
        <dbReference type="ARBA" id="ARBA00004533"/>
    </source>
</evidence>
<keyword evidence="2" id="KW-1003">Cell membrane</keyword>
<dbReference type="GO" id="GO:0016746">
    <property type="term" value="F:acyltransferase activity"/>
    <property type="evidence" value="ECO:0007669"/>
    <property type="project" value="UniProtKB-KW"/>
</dbReference>
<dbReference type="GO" id="GO:0005886">
    <property type="term" value="C:plasma membrane"/>
    <property type="evidence" value="ECO:0007669"/>
    <property type="project" value="UniProtKB-SubCell"/>
</dbReference>
<keyword evidence="5" id="KW-0472">Membrane</keyword>
<accession>A0A545UGU1</accession>
<organism evidence="7 8">
    <name type="scientific">Aliikangiella coralliicola</name>
    <dbReference type="NCBI Taxonomy" id="2592383"/>
    <lineage>
        <taxon>Bacteria</taxon>
        <taxon>Pseudomonadati</taxon>
        <taxon>Pseudomonadota</taxon>
        <taxon>Gammaproteobacteria</taxon>
        <taxon>Oceanospirillales</taxon>
        <taxon>Pleioneaceae</taxon>
        <taxon>Aliikangiella</taxon>
    </lineage>
</organism>
<evidence type="ECO:0000256" key="3">
    <source>
        <dbReference type="ARBA" id="ARBA00022519"/>
    </source>
</evidence>
<dbReference type="Proteomes" id="UP000315439">
    <property type="component" value="Unassembled WGS sequence"/>
</dbReference>
<evidence type="ECO:0000313" key="8">
    <source>
        <dbReference type="Proteomes" id="UP000315439"/>
    </source>
</evidence>
<keyword evidence="4" id="KW-0808">Transferase</keyword>